<dbReference type="EMBL" id="BDIP01009873">
    <property type="protein sequence ID" value="GCA65129.1"/>
    <property type="molecule type" value="Genomic_DNA"/>
</dbReference>
<reference evidence="1 2" key="1">
    <citation type="journal article" date="2018" name="PLoS ONE">
        <title>The draft genome of Kipferlia bialata reveals reductive genome evolution in fornicate parasites.</title>
        <authorList>
            <person name="Tanifuji G."/>
            <person name="Takabayashi S."/>
            <person name="Kume K."/>
            <person name="Takagi M."/>
            <person name="Nakayama T."/>
            <person name="Kamikawa R."/>
            <person name="Inagaki Y."/>
            <person name="Hashimoto T."/>
        </authorList>
    </citation>
    <scope>NUCLEOTIDE SEQUENCE [LARGE SCALE GENOMIC DNA]</scope>
    <source>
        <strain evidence="1">NY0173</strain>
    </source>
</reference>
<dbReference type="InterPro" id="IPR027417">
    <property type="entry name" value="P-loop_NTPase"/>
</dbReference>
<feature type="non-terminal residue" evidence="1">
    <location>
        <position position="39"/>
    </location>
</feature>
<sequence>MADQGTKIVIVGSGGVGKSAITIRFCQNKFVKKYNPTIE</sequence>
<protein>
    <submittedName>
        <fullName evidence="1">Small GTPase superfamily, Ras type</fullName>
    </submittedName>
</protein>
<gene>
    <name evidence="1" type="ORF">KIPB_016321</name>
</gene>
<dbReference type="GO" id="GO:0003924">
    <property type="term" value="F:GTPase activity"/>
    <property type="evidence" value="ECO:0007669"/>
    <property type="project" value="InterPro"/>
</dbReference>
<comment type="caution">
    <text evidence="1">The sequence shown here is derived from an EMBL/GenBank/DDBJ whole genome shotgun (WGS) entry which is preliminary data.</text>
</comment>
<dbReference type="SUPFAM" id="SSF52540">
    <property type="entry name" value="P-loop containing nucleoside triphosphate hydrolases"/>
    <property type="match status" value="1"/>
</dbReference>
<evidence type="ECO:0000313" key="1">
    <source>
        <dbReference type="EMBL" id="GCA65129.1"/>
    </source>
</evidence>
<dbReference type="Pfam" id="PF00071">
    <property type="entry name" value="Ras"/>
    <property type="match status" value="1"/>
</dbReference>
<proteinExistence type="predicted"/>
<organism evidence="1 2">
    <name type="scientific">Kipferlia bialata</name>
    <dbReference type="NCBI Taxonomy" id="797122"/>
    <lineage>
        <taxon>Eukaryota</taxon>
        <taxon>Metamonada</taxon>
        <taxon>Carpediemonas-like organisms</taxon>
        <taxon>Kipferlia</taxon>
    </lineage>
</organism>
<evidence type="ECO:0000313" key="2">
    <source>
        <dbReference type="Proteomes" id="UP000265618"/>
    </source>
</evidence>
<dbReference type="PRINTS" id="PR00449">
    <property type="entry name" value="RASTRNSFRMNG"/>
</dbReference>
<dbReference type="AlphaFoldDB" id="A0A391P5I3"/>
<dbReference type="GO" id="GO:0005525">
    <property type="term" value="F:GTP binding"/>
    <property type="evidence" value="ECO:0007669"/>
    <property type="project" value="InterPro"/>
</dbReference>
<keyword evidence="2" id="KW-1185">Reference proteome</keyword>
<dbReference type="InterPro" id="IPR001806">
    <property type="entry name" value="Small_GTPase"/>
</dbReference>
<dbReference type="Proteomes" id="UP000265618">
    <property type="component" value="Unassembled WGS sequence"/>
</dbReference>
<name>A0A391P5I3_9EUKA</name>
<dbReference type="Gene3D" id="3.40.50.300">
    <property type="entry name" value="P-loop containing nucleotide triphosphate hydrolases"/>
    <property type="match status" value="1"/>
</dbReference>
<accession>A0A391P5I3</accession>